<proteinExistence type="predicted"/>
<dbReference type="OrthoDB" id="75724at2759"/>
<name>A0A8J4PYM1_9MYCE</name>
<dbReference type="PROSITE" id="PS50191">
    <property type="entry name" value="CRAL_TRIO"/>
    <property type="match status" value="1"/>
</dbReference>
<dbReference type="InterPro" id="IPR001251">
    <property type="entry name" value="CRAL-TRIO_dom"/>
</dbReference>
<dbReference type="PANTHER" id="PTHR46590">
    <property type="entry name" value="PHOSPHATIDYLINOSITOL TRANSFER PROTEIN CSR1-RELATED"/>
    <property type="match status" value="1"/>
</dbReference>
<dbReference type="Proteomes" id="UP000695562">
    <property type="component" value="Unassembled WGS sequence"/>
</dbReference>
<sequence length="248" mass="28643">MSGFVGDLSIEQQNALDQLKEKIKNIEDPTVQDQISKLDDSMILRFLRARKFKLDDAFSMISDALVFRATFQNVGVENITEKSVENELKSGKSFFNGTDKEGRPVCIVRTRKHDSYHRDIEESMRYCVYVMETGKAMLKNGIETVTLIFDMSKFSSKNMDYPLVKFLVELFQKFYPESLHRCLILNAPWIFMGIWHIIKHWLDPNTASKVTFVKTKQLLDYIPPTELPTSYGGDSSFKYSYNGLVVDD</sequence>
<organism evidence="2 3">
    <name type="scientific">Polysphondylium violaceum</name>
    <dbReference type="NCBI Taxonomy" id="133409"/>
    <lineage>
        <taxon>Eukaryota</taxon>
        <taxon>Amoebozoa</taxon>
        <taxon>Evosea</taxon>
        <taxon>Eumycetozoa</taxon>
        <taxon>Dictyostelia</taxon>
        <taxon>Dictyosteliales</taxon>
        <taxon>Dictyosteliaceae</taxon>
        <taxon>Polysphondylium</taxon>
    </lineage>
</organism>
<dbReference type="Gene3D" id="3.40.525.10">
    <property type="entry name" value="CRAL-TRIO lipid binding domain"/>
    <property type="match status" value="1"/>
</dbReference>
<accession>A0A8J4PYM1</accession>
<dbReference type="InterPro" id="IPR011074">
    <property type="entry name" value="CRAL/TRIO_N_dom"/>
</dbReference>
<gene>
    <name evidence="2" type="ORF">CYY_002864</name>
</gene>
<evidence type="ECO:0000259" key="1">
    <source>
        <dbReference type="PROSITE" id="PS50191"/>
    </source>
</evidence>
<evidence type="ECO:0000313" key="2">
    <source>
        <dbReference type="EMBL" id="KAF2075830.1"/>
    </source>
</evidence>
<dbReference type="Pfam" id="PF00650">
    <property type="entry name" value="CRAL_TRIO"/>
    <property type="match status" value="1"/>
</dbReference>
<dbReference type="EMBL" id="AJWJ01000084">
    <property type="protein sequence ID" value="KAF2075830.1"/>
    <property type="molecule type" value="Genomic_DNA"/>
</dbReference>
<dbReference type="SMART" id="SM00516">
    <property type="entry name" value="SEC14"/>
    <property type="match status" value="1"/>
</dbReference>
<dbReference type="InterPro" id="IPR036273">
    <property type="entry name" value="CRAL/TRIO_N_dom_sf"/>
</dbReference>
<dbReference type="SMART" id="SM01100">
    <property type="entry name" value="CRAL_TRIO_N"/>
    <property type="match status" value="1"/>
</dbReference>
<dbReference type="Pfam" id="PF03765">
    <property type="entry name" value="CRAL_TRIO_N"/>
    <property type="match status" value="1"/>
</dbReference>
<protein>
    <recommendedName>
        <fullName evidence="1">CRAL-TRIO domain-containing protein</fullName>
    </recommendedName>
</protein>
<keyword evidence="3" id="KW-1185">Reference proteome</keyword>
<dbReference type="CDD" id="cd00170">
    <property type="entry name" value="SEC14"/>
    <property type="match status" value="1"/>
</dbReference>
<dbReference type="AlphaFoldDB" id="A0A8J4PYM1"/>
<dbReference type="InterPro" id="IPR052432">
    <property type="entry name" value="PITP/CRAL-TRIO"/>
</dbReference>
<dbReference type="PANTHER" id="PTHR46590:SF1">
    <property type="entry name" value="PHOSPHATIDYLINOSITOL TRANSFER PROTEIN CSR1"/>
    <property type="match status" value="1"/>
</dbReference>
<dbReference type="InterPro" id="IPR036865">
    <property type="entry name" value="CRAL-TRIO_dom_sf"/>
</dbReference>
<comment type="caution">
    <text evidence="2">The sequence shown here is derived from an EMBL/GenBank/DDBJ whole genome shotgun (WGS) entry which is preliminary data.</text>
</comment>
<reference evidence="2" key="1">
    <citation type="submission" date="2020-01" db="EMBL/GenBank/DDBJ databases">
        <title>Development of genomics and gene disruption for Polysphondylium violaceum indicates a role for the polyketide synthase stlB in stalk morphogenesis.</title>
        <authorList>
            <person name="Narita B."/>
            <person name="Kawabe Y."/>
            <person name="Kin K."/>
            <person name="Saito T."/>
            <person name="Gibbs R."/>
            <person name="Kuspa A."/>
            <person name="Muzny D."/>
            <person name="Queller D."/>
            <person name="Richards S."/>
            <person name="Strassman J."/>
            <person name="Sucgang R."/>
            <person name="Worley K."/>
            <person name="Schaap P."/>
        </authorList>
    </citation>
    <scope>NUCLEOTIDE SEQUENCE</scope>
    <source>
        <strain evidence="2">QSvi11</strain>
    </source>
</reference>
<evidence type="ECO:0000313" key="3">
    <source>
        <dbReference type="Proteomes" id="UP000695562"/>
    </source>
</evidence>
<dbReference type="SUPFAM" id="SSF52087">
    <property type="entry name" value="CRAL/TRIO domain"/>
    <property type="match status" value="1"/>
</dbReference>
<dbReference type="SUPFAM" id="SSF46938">
    <property type="entry name" value="CRAL/TRIO N-terminal domain"/>
    <property type="match status" value="1"/>
</dbReference>
<feature type="domain" description="CRAL-TRIO" evidence="1">
    <location>
        <begin position="81"/>
        <end position="239"/>
    </location>
</feature>